<reference evidence="2 3" key="1">
    <citation type="submission" date="2024-03" db="EMBL/GenBank/DDBJ databases">
        <title>Novel Streptomyces species of biotechnological and ecological value are a feature of Machair soil.</title>
        <authorList>
            <person name="Prole J.R."/>
            <person name="Goodfellow M."/>
            <person name="Allenby N."/>
            <person name="Ward A.C."/>
        </authorList>
    </citation>
    <scope>NUCLEOTIDE SEQUENCE [LARGE SCALE GENOMIC DNA]</scope>
    <source>
        <strain evidence="2 3">MS1.HAVA.3</strain>
    </source>
</reference>
<dbReference type="CDD" id="cd00531">
    <property type="entry name" value="NTF2_like"/>
    <property type="match status" value="1"/>
</dbReference>
<evidence type="ECO:0000259" key="1">
    <source>
        <dbReference type="Pfam" id="PF13577"/>
    </source>
</evidence>
<keyword evidence="3" id="KW-1185">Reference proteome</keyword>
<proteinExistence type="predicted"/>
<dbReference type="InterPro" id="IPR037401">
    <property type="entry name" value="SnoaL-like"/>
</dbReference>
<dbReference type="SUPFAM" id="SSF54427">
    <property type="entry name" value="NTF2-like"/>
    <property type="match status" value="1"/>
</dbReference>
<feature type="domain" description="SnoaL-like" evidence="1">
    <location>
        <begin position="27"/>
        <end position="149"/>
    </location>
</feature>
<dbReference type="EMBL" id="JBBKAM010000002">
    <property type="protein sequence ID" value="MEJ8641224.1"/>
    <property type="molecule type" value="Genomic_DNA"/>
</dbReference>
<sequence>MSRPGRKGADVPLTGAEYDSLVRRLRNLEDKEALRTLLIRGWRALDRKDWQTWIDCWADDGVLEFGPWGEIRGKEAIRAKVEEAEAPYPSMQHHILNMHFEVEDDRAGGIGYMWFVAVTASGTTSATYSMGGPYAWDFRRGPDGWLLVRQRLGVLWTAGEDALKAFAPEIPLPGGERRGQARPHV</sequence>
<organism evidence="2 3">
    <name type="scientific">Streptomyces caledonius</name>
    <dbReference type="NCBI Taxonomy" id="3134107"/>
    <lineage>
        <taxon>Bacteria</taxon>
        <taxon>Bacillati</taxon>
        <taxon>Actinomycetota</taxon>
        <taxon>Actinomycetes</taxon>
        <taxon>Kitasatosporales</taxon>
        <taxon>Streptomycetaceae</taxon>
        <taxon>Streptomyces</taxon>
    </lineage>
</organism>
<dbReference type="InterPro" id="IPR032710">
    <property type="entry name" value="NTF2-like_dom_sf"/>
</dbReference>
<evidence type="ECO:0000313" key="3">
    <source>
        <dbReference type="Proteomes" id="UP001382904"/>
    </source>
</evidence>
<dbReference type="Pfam" id="PF13577">
    <property type="entry name" value="SnoaL_4"/>
    <property type="match status" value="1"/>
</dbReference>
<comment type="caution">
    <text evidence="2">The sequence shown here is derived from an EMBL/GenBank/DDBJ whole genome shotgun (WGS) entry which is preliminary data.</text>
</comment>
<accession>A0ABU8U024</accession>
<protein>
    <submittedName>
        <fullName evidence="2">Nuclear transport factor 2 family protein</fullName>
    </submittedName>
</protein>
<name>A0ABU8U024_9ACTN</name>
<dbReference type="Gene3D" id="3.10.450.50">
    <property type="match status" value="1"/>
</dbReference>
<dbReference type="Proteomes" id="UP001382904">
    <property type="component" value="Unassembled WGS sequence"/>
</dbReference>
<gene>
    <name evidence="2" type="ORF">WKI68_06490</name>
</gene>
<evidence type="ECO:0000313" key="2">
    <source>
        <dbReference type="EMBL" id="MEJ8641224.1"/>
    </source>
</evidence>